<evidence type="ECO:0000313" key="2">
    <source>
        <dbReference type="Proteomes" id="UP000271087"/>
    </source>
</evidence>
<dbReference type="WBParaSite" id="nOo.2.0.1.t13289-RA">
    <property type="protein sequence ID" value="nOo.2.0.1.t13289-RA"/>
    <property type="gene ID" value="nOo.2.0.1.g13289"/>
</dbReference>
<dbReference type="EMBL" id="UYRW01014410">
    <property type="protein sequence ID" value="VDN00851.1"/>
    <property type="molecule type" value="Genomic_DNA"/>
</dbReference>
<gene>
    <name evidence="1" type="ORF">NOO_LOCUS13289</name>
</gene>
<evidence type="ECO:0000313" key="3">
    <source>
        <dbReference type="WBParaSite" id="nOo.2.0.1.t13289-RA"/>
    </source>
</evidence>
<dbReference type="AlphaFoldDB" id="A0A182EYN2"/>
<name>A0A182EYN2_ONCOC</name>
<sequence>MLADSRSRLQLYRMYKLLLSRYVTSSSIRYDSLFPIRLIKVSLQKLRISDEFI</sequence>
<proteinExistence type="predicted"/>
<organism evidence="3">
    <name type="scientific">Onchocerca ochengi</name>
    <name type="common">Filarial nematode worm</name>
    <dbReference type="NCBI Taxonomy" id="42157"/>
    <lineage>
        <taxon>Eukaryota</taxon>
        <taxon>Metazoa</taxon>
        <taxon>Ecdysozoa</taxon>
        <taxon>Nematoda</taxon>
        <taxon>Chromadorea</taxon>
        <taxon>Rhabditida</taxon>
        <taxon>Spirurina</taxon>
        <taxon>Spiruromorpha</taxon>
        <taxon>Filarioidea</taxon>
        <taxon>Onchocercidae</taxon>
        <taxon>Onchocerca</taxon>
    </lineage>
</organism>
<keyword evidence="2" id="KW-1185">Reference proteome</keyword>
<reference evidence="3" key="1">
    <citation type="submission" date="2016-06" db="UniProtKB">
        <authorList>
            <consortium name="WormBaseParasite"/>
        </authorList>
    </citation>
    <scope>IDENTIFICATION</scope>
</reference>
<evidence type="ECO:0000313" key="1">
    <source>
        <dbReference type="EMBL" id="VDN00851.1"/>
    </source>
</evidence>
<protein>
    <submittedName>
        <fullName evidence="1 3">Uncharacterized protein</fullName>
    </submittedName>
</protein>
<dbReference type="Proteomes" id="UP000271087">
    <property type="component" value="Unassembled WGS sequence"/>
</dbReference>
<accession>A0A182EYN2</accession>
<reference evidence="1 2" key="2">
    <citation type="submission" date="2018-08" db="EMBL/GenBank/DDBJ databases">
        <authorList>
            <person name="Laetsch R D."/>
            <person name="Stevens L."/>
            <person name="Kumar S."/>
            <person name="Blaxter L. M."/>
        </authorList>
    </citation>
    <scope>NUCLEOTIDE SEQUENCE [LARGE SCALE GENOMIC DNA]</scope>
</reference>